<keyword evidence="3" id="KW-1185">Reference proteome</keyword>
<dbReference type="SUPFAM" id="SSF50891">
    <property type="entry name" value="Cyclophilin-like"/>
    <property type="match status" value="1"/>
</dbReference>
<feature type="domain" description="PPIase cyclophilin-type" evidence="1">
    <location>
        <begin position="22"/>
        <end position="135"/>
    </location>
</feature>
<dbReference type="AlphaFoldDB" id="A0ABD3QVV8"/>
<evidence type="ECO:0000313" key="2">
    <source>
        <dbReference type="EMBL" id="KAL3802140.1"/>
    </source>
</evidence>
<comment type="caution">
    <text evidence="2">The sequence shown here is derived from an EMBL/GenBank/DDBJ whole genome shotgun (WGS) entry which is preliminary data.</text>
</comment>
<dbReference type="EMBL" id="JALLAZ020000156">
    <property type="protein sequence ID" value="KAL3802140.1"/>
    <property type="molecule type" value="Genomic_DNA"/>
</dbReference>
<dbReference type="Pfam" id="PF00160">
    <property type="entry name" value="Pro_isomerase"/>
    <property type="match status" value="1"/>
</dbReference>
<dbReference type="InterPro" id="IPR029000">
    <property type="entry name" value="Cyclophilin-like_dom_sf"/>
</dbReference>
<name>A0ABD3QVV8_9STRA</name>
<protein>
    <recommendedName>
        <fullName evidence="1">PPIase cyclophilin-type domain-containing protein</fullName>
    </recommendedName>
</protein>
<evidence type="ECO:0000259" key="1">
    <source>
        <dbReference type="Pfam" id="PF00160"/>
    </source>
</evidence>
<dbReference type="Gene3D" id="2.40.100.10">
    <property type="entry name" value="Cyclophilin-like"/>
    <property type="match status" value="1"/>
</dbReference>
<accession>A0ABD3QVV8</accession>
<organism evidence="2 3">
    <name type="scientific">Stephanodiscus triporus</name>
    <dbReference type="NCBI Taxonomy" id="2934178"/>
    <lineage>
        <taxon>Eukaryota</taxon>
        <taxon>Sar</taxon>
        <taxon>Stramenopiles</taxon>
        <taxon>Ochrophyta</taxon>
        <taxon>Bacillariophyta</taxon>
        <taxon>Coscinodiscophyceae</taxon>
        <taxon>Thalassiosirophycidae</taxon>
        <taxon>Stephanodiscales</taxon>
        <taxon>Stephanodiscaceae</taxon>
        <taxon>Stephanodiscus</taxon>
    </lineage>
</organism>
<sequence length="160" mass="17663">MSSVRYVVDVIRASSTTASTTTKCERCKFYRAEPGLLLQGVIAHPSTTTTSSSKPVLGPCPIENYVPRSICPEHDPDCGCHGPVMTRGMVGWAGGGSGPDFFINTFAKPVDWWENQHTVWGEIRDEESLRVVESAYDLPAHVSGMRMLDEEIEFTLELVQ</sequence>
<dbReference type="PANTHER" id="PTHR46873:SF1">
    <property type="entry name" value="EXPRESSED PROTEIN"/>
    <property type="match status" value="1"/>
</dbReference>
<dbReference type="PANTHER" id="PTHR46873">
    <property type="entry name" value="EXPRESSED PROTEIN"/>
    <property type="match status" value="1"/>
</dbReference>
<dbReference type="InterPro" id="IPR002130">
    <property type="entry name" value="Cyclophilin-type_PPIase_dom"/>
</dbReference>
<gene>
    <name evidence="2" type="ORF">ACHAW5_000225</name>
</gene>
<dbReference type="Proteomes" id="UP001530315">
    <property type="component" value="Unassembled WGS sequence"/>
</dbReference>
<proteinExistence type="predicted"/>
<evidence type="ECO:0000313" key="3">
    <source>
        <dbReference type="Proteomes" id="UP001530315"/>
    </source>
</evidence>
<reference evidence="2 3" key="1">
    <citation type="submission" date="2024-10" db="EMBL/GenBank/DDBJ databases">
        <title>Updated reference genomes for cyclostephanoid diatoms.</title>
        <authorList>
            <person name="Roberts W.R."/>
            <person name="Alverson A.J."/>
        </authorList>
    </citation>
    <scope>NUCLEOTIDE SEQUENCE [LARGE SCALE GENOMIC DNA]</scope>
    <source>
        <strain evidence="2 3">AJA276-08</strain>
    </source>
</reference>